<proteinExistence type="inferred from homology"/>
<sequence>MAAAHIFASFRMSTTPKTWFITGVSTGFGASLAELLLERGDTVAATFRQQPQADDFTRKAGGQGRGFVCDVTNEAQVKQAIADAIGAFGHLDVVVNNAGYGSLGSIEEIDAAEVQRQFDVNVFGPLHVLRAVLPHLRERRSGHIINITSIGGLKTFPGVGVYNASKFALEAIGESLAQQVGPLGIKVTNIEPSGFRTDWAGRSASFVDTHIDDYKATVGENLKGIQSYSGRQPGDPRRAAEIMYDLVRQENPPLHLPLGKAAVKGAREKFTALVTELEGVAETGNSADFPA</sequence>
<dbReference type="Proteomes" id="UP001500454">
    <property type="component" value="Unassembled WGS sequence"/>
</dbReference>
<name>A0ABP8IUR1_9BACT</name>
<dbReference type="SUPFAM" id="SSF51735">
    <property type="entry name" value="NAD(P)-binding Rossmann-fold domains"/>
    <property type="match status" value="1"/>
</dbReference>
<protein>
    <submittedName>
        <fullName evidence="5">Oxidoreductase</fullName>
    </submittedName>
</protein>
<evidence type="ECO:0000259" key="4">
    <source>
        <dbReference type="SMART" id="SM00822"/>
    </source>
</evidence>
<dbReference type="InterPro" id="IPR002347">
    <property type="entry name" value="SDR_fam"/>
</dbReference>
<dbReference type="NCBIfam" id="NF004824">
    <property type="entry name" value="PRK06180.1"/>
    <property type="match status" value="1"/>
</dbReference>
<evidence type="ECO:0000256" key="1">
    <source>
        <dbReference type="ARBA" id="ARBA00006484"/>
    </source>
</evidence>
<dbReference type="PRINTS" id="PR00080">
    <property type="entry name" value="SDRFAMILY"/>
</dbReference>
<evidence type="ECO:0000313" key="5">
    <source>
        <dbReference type="EMBL" id="GAA4374353.1"/>
    </source>
</evidence>
<dbReference type="SMART" id="SM00822">
    <property type="entry name" value="PKS_KR"/>
    <property type="match status" value="1"/>
</dbReference>
<evidence type="ECO:0000256" key="3">
    <source>
        <dbReference type="RuleBase" id="RU000363"/>
    </source>
</evidence>
<keyword evidence="2" id="KW-0560">Oxidoreductase</keyword>
<comment type="similarity">
    <text evidence="1 3">Belongs to the short-chain dehydrogenases/reductases (SDR) family.</text>
</comment>
<dbReference type="PRINTS" id="PR00081">
    <property type="entry name" value="GDHRDH"/>
</dbReference>
<reference evidence="6" key="1">
    <citation type="journal article" date="2019" name="Int. J. Syst. Evol. Microbiol.">
        <title>The Global Catalogue of Microorganisms (GCM) 10K type strain sequencing project: providing services to taxonomists for standard genome sequencing and annotation.</title>
        <authorList>
            <consortium name="The Broad Institute Genomics Platform"/>
            <consortium name="The Broad Institute Genome Sequencing Center for Infectious Disease"/>
            <person name="Wu L."/>
            <person name="Ma J."/>
        </authorList>
    </citation>
    <scope>NUCLEOTIDE SEQUENCE [LARGE SCALE GENOMIC DNA]</scope>
    <source>
        <strain evidence="6">JCM 17924</strain>
    </source>
</reference>
<dbReference type="InterPro" id="IPR036291">
    <property type="entry name" value="NAD(P)-bd_dom_sf"/>
</dbReference>
<dbReference type="CDD" id="cd05374">
    <property type="entry name" value="17beta-HSD-like_SDR_c"/>
    <property type="match status" value="1"/>
</dbReference>
<gene>
    <name evidence="5" type="ORF">GCM10023186_05840</name>
</gene>
<evidence type="ECO:0000256" key="2">
    <source>
        <dbReference type="ARBA" id="ARBA00023002"/>
    </source>
</evidence>
<feature type="domain" description="Ketoreductase" evidence="4">
    <location>
        <begin position="17"/>
        <end position="193"/>
    </location>
</feature>
<dbReference type="PANTHER" id="PTHR43976:SF16">
    <property type="entry name" value="SHORT-CHAIN DEHYDROGENASE_REDUCTASE FAMILY PROTEIN"/>
    <property type="match status" value="1"/>
</dbReference>
<comment type="caution">
    <text evidence="5">The sequence shown here is derived from an EMBL/GenBank/DDBJ whole genome shotgun (WGS) entry which is preliminary data.</text>
</comment>
<dbReference type="InterPro" id="IPR020904">
    <property type="entry name" value="Sc_DH/Rdtase_CS"/>
</dbReference>
<dbReference type="Gene3D" id="3.40.50.720">
    <property type="entry name" value="NAD(P)-binding Rossmann-like Domain"/>
    <property type="match status" value="1"/>
</dbReference>
<organism evidence="5 6">
    <name type="scientific">Hymenobacter koreensis</name>
    <dbReference type="NCBI Taxonomy" id="1084523"/>
    <lineage>
        <taxon>Bacteria</taxon>
        <taxon>Pseudomonadati</taxon>
        <taxon>Bacteroidota</taxon>
        <taxon>Cytophagia</taxon>
        <taxon>Cytophagales</taxon>
        <taxon>Hymenobacteraceae</taxon>
        <taxon>Hymenobacter</taxon>
    </lineage>
</organism>
<evidence type="ECO:0000313" key="6">
    <source>
        <dbReference type="Proteomes" id="UP001500454"/>
    </source>
</evidence>
<dbReference type="PROSITE" id="PS00061">
    <property type="entry name" value="ADH_SHORT"/>
    <property type="match status" value="1"/>
</dbReference>
<dbReference type="PANTHER" id="PTHR43976">
    <property type="entry name" value="SHORT CHAIN DEHYDROGENASE"/>
    <property type="match status" value="1"/>
</dbReference>
<accession>A0ABP8IUR1</accession>
<dbReference type="EMBL" id="BAABHA010000001">
    <property type="protein sequence ID" value="GAA4374353.1"/>
    <property type="molecule type" value="Genomic_DNA"/>
</dbReference>
<dbReference type="InterPro" id="IPR051911">
    <property type="entry name" value="SDR_oxidoreductase"/>
</dbReference>
<keyword evidence="6" id="KW-1185">Reference proteome</keyword>
<dbReference type="InterPro" id="IPR057326">
    <property type="entry name" value="KR_dom"/>
</dbReference>
<dbReference type="Pfam" id="PF00106">
    <property type="entry name" value="adh_short"/>
    <property type="match status" value="1"/>
</dbReference>